<sequence>MLSIEGMVLKLPGGTLTIPDTQVDAGELLVITGASGIGKSSILHWLLGDTPAYAQCFGRCILNGENITRLPIEQRHMGLLMQEVGLFPHLSVLDNIAFALPPAIKGRKLRRRQALEQLRSIGLEGVVHRYPEQLSGGERSRVGLVRALANQPKAMLLDEPFSALDPATRATIRQWSYQQLRQAKIPTVMVSHDPEDRPAEALHLDLNQHYQPGDAQ</sequence>
<evidence type="ECO:0000313" key="6">
    <source>
        <dbReference type="Proteomes" id="UP000245728"/>
    </source>
</evidence>
<dbReference type="OrthoDB" id="9802264at2"/>
<dbReference type="PROSITE" id="PS50893">
    <property type="entry name" value="ABC_TRANSPORTER_2"/>
    <property type="match status" value="1"/>
</dbReference>
<dbReference type="InterPro" id="IPR003593">
    <property type="entry name" value="AAA+_ATPase"/>
</dbReference>
<evidence type="ECO:0000313" key="5">
    <source>
        <dbReference type="EMBL" id="AWL13009.1"/>
    </source>
</evidence>
<evidence type="ECO:0000256" key="1">
    <source>
        <dbReference type="ARBA" id="ARBA00022448"/>
    </source>
</evidence>
<proteinExistence type="predicted"/>
<dbReference type="PROSITE" id="PS00211">
    <property type="entry name" value="ABC_TRANSPORTER_1"/>
    <property type="match status" value="1"/>
</dbReference>
<organism evidence="5 6">
    <name type="scientific">Saliniradius amylolyticus</name>
    <dbReference type="NCBI Taxonomy" id="2183582"/>
    <lineage>
        <taxon>Bacteria</taxon>
        <taxon>Pseudomonadati</taxon>
        <taxon>Pseudomonadota</taxon>
        <taxon>Gammaproteobacteria</taxon>
        <taxon>Alteromonadales</taxon>
        <taxon>Alteromonadaceae</taxon>
        <taxon>Saliniradius</taxon>
    </lineage>
</organism>
<keyword evidence="3 5" id="KW-0067">ATP-binding</keyword>
<dbReference type="KEGG" id="salh:HMF8227_02557"/>
<evidence type="ECO:0000256" key="2">
    <source>
        <dbReference type="ARBA" id="ARBA00022741"/>
    </source>
</evidence>
<dbReference type="Proteomes" id="UP000245728">
    <property type="component" value="Chromosome"/>
</dbReference>
<keyword evidence="1" id="KW-0813">Transport</keyword>
<dbReference type="PANTHER" id="PTHR42781">
    <property type="entry name" value="SPERMIDINE/PUTRESCINE IMPORT ATP-BINDING PROTEIN POTA"/>
    <property type="match status" value="1"/>
</dbReference>
<dbReference type="InterPro" id="IPR050093">
    <property type="entry name" value="ABC_SmlMolc_Importer"/>
</dbReference>
<dbReference type="GO" id="GO:0005524">
    <property type="term" value="F:ATP binding"/>
    <property type="evidence" value="ECO:0007669"/>
    <property type="project" value="UniProtKB-KW"/>
</dbReference>
<dbReference type="InterPro" id="IPR017871">
    <property type="entry name" value="ABC_transporter-like_CS"/>
</dbReference>
<dbReference type="AlphaFoldDB" id="A0A2S2E5Y5"/>
<dbReference type="InterPro" id="IPR027417">
    <property type="entry name" value="P-loop_NTPase"/>
</dbReference>
<protein>
    <submittedName>
        <fullName evidence="5">Spermidine/putrescine import ATP-binding protein PotA</fullName>
    </submittedName>
</protein>
<accession>A0A2S2E5Y5</accession>
<keyword evidence="2" id="KW-0547">Nucleotide-binding</keyword>
<dbReference type="SMART" id="SM00382">
    <property type="entry name" value="AAA"/>
    <property type="match status" value="1"/>
</dbReference>
<gene>
    <name evidence="5" type="ORF">HMF8227_02557</name>
</gene>
<dbReference type="SUPFAM" id="SSF52540">
    <property type="entry name" value="P-loop containing nucleoside triphosphate hydrolases"/>
    <property type="match status" value="1"/>
</dbReference>
<dbReference type="PANTHER" id="PTHR42781:SF4">
    <property type="entry name" value="SPERMIDINE_PUTRESCINE IMPORT ATP-BINDING PROTEIN POTA"/>
    <property type="match status" value="1"/>
</dbReference>
<dbReference type="RefSeq" id="WP_109340532.1">
    <property type="nucleotide sequence ID" value="NZ_CP029347.1"/>
</dbReference>
<dbReference type="InterPro" id="IPR003439">
    <property type="entry name" value="ABC_transporter-like_ATP-bd"/>
</dbReference>
<evidence type="ECO:0000259" key="4">
    <source>
        <dbReference type="PROSITE" id="PS50893"/>
    </source>
</evidence>
<dbReference type="Gene3D" id="3.40.50.300">
    <property type="entry name" value="P-loop containing nucleotide triphosphate hydrolases"/>
    <property type="match status" value="1"/>
</dbReference>
<name>A0A2S2E5Y5_9ALTE</name>
<reference evidence="5 6" key="1">
    <citation type="submission" date="2018-05" db="EMBL/GenBank/DDBJ databases">
        <title>Salinimonas sp. HMF8227 Genome sequencing and assembly.</title>
        <authorList>
            <person name="Kang H."/>
            <person name="Kang J."/>
            <person name="Cha I."/>
            <person name="Kim H."/>
            <person name="Joh K."/>
        </authorList>
    </citation>
    <scope>NUCLEOTIDE SEQUENCE [LARGE SCALE GENOMIC DNA]</scope>
    <source>
        <strain evidence="5 6">HMF8227</strain>
    </source>
</reference>
<keyword evidence="6" id="KW-1185">Reference proteome</keyword>
<dbReference type="GO" id="GO:0016887">
    <property type="term" value="F:ATP hydrolysis activity"/>
    <property type="evidence" value="ECO:0007669"/>
    <property type="project" value="InterPro"/>
</dbReference>
<feature type="domain" description="ABC transporter" evidence="4">
    <location>
        <begin position="1"/>
        <end position="214"/>
    </location>
</feature>
<dbReference type="EMBL" id="CP029347">
    <property type="protein sequence ID" value="AWL13009.1"/>
    <property type="molecule type" value="Genomic_DNA"/>
</dbReference>
<dbReference type="Pfam" id="PF00005">
    <property type="entry name" value="ABC_tran"/>
    <property type="match status" value="1"/>
</dbReference>
<evidence type="ECO:0000256" key="3">
    <source>
        <dbReference type="ARBA" id="ARBA00022840"/>
    </source>
</evidence>